<dbReference type="AlphaFoldDB" id="A0A6C0EPW7"/>
<reference evidence="1" key="1">
    <citation type="journal article" date="2020" name="Nature">
        <title>Giant virus diversity and host interactions through global metagenomics.</title>
        <authorList>
            <person name="Schulz F."/>
            <person name="Roux S."/>
            <person name="Paez-Espino D."/>
            <person name="Jungbluth S."/>
            <person name="Walsh D.A."/>
            <person name="Denef V.J."/>
            <person name="McMahon K.D."/>
            <person name="Konstantinidis K.T."/>
            <person name="Eloe-Fadrosh E.A."/>
            <person name="Kyrpides N.C."/>
            <person name="Woyke T."/>
        </authorList>
    </citation>
    <scope>NUCLEOTIDE SEQUENCE</scope>
    <source>
        <strain evidence="1">GVMAG-M-3300009149-34</strain>
    </source>
</reference>
<accession>A0A6C0EPW7</accession>
<proteinExistence type="predicted"/>
<sequence length="53" mass="6084">MEETMSGKKQPHAKMPKVYGKILKKMSKSKEELEDDLVDKALVDEEMALSIFK</sequence>
<protein>
    <submittedName>
        <fullName evidence="1">Uncharacterized protein</fullName>
    </submittedName>
</protein>
<dbReference type="EMBL" id="MN738897">
    <property type="protein sequence ID" value="QHT30369.1"/>
    <property type="molecule type" value="Genomic_DNA"/>
</dbReference>
<name>A0A6C0EPW7_9ZZZZ</name>
<organism evidence="1">
    <name type="scientific">viral metagenome</name>
    <dbReference type="NCBI Taxonomy" id="1070528"/>
    <lineage>
        <taxon>unclassified sequences</taxon>
        <taxon>metagenomes</taxon>
        <taxon>organismal metagenomes</taxon>
    </lineage>
</organism>
<evidence type="ECO:0000313" key="1">
    <source>
        <dbReference type="EMBL" id="QHT30369.1"/>
    </source>
</evidence>